<reference evidence="2" key="1">
    <citation type="journal article" date="2023" name="G3 (Bethesda)">
        <title>Genome assembly and association tests identify interacting loci associated with vigor, precocity, and sex in interspecific pistachio rootstocks.</title>
        <authorList>
            <person name="Palmer W."/>
            <person name="Jacygrad E."/>
            <person name="Sagayaradj S."/>
            <person name="Cavanaugh K."/>
            <person name="Han R."/>
            <person name="Bertier L."/>
            <person name="Beede B."/>
            <person name="Kafkas S."/>
            <person name="Golino D."/>
            <person name="Preece J."/>
            <person name="Michelmore R."/>
        </authorList>
    </citation>
    <scope>NUCLEOTIDE SEQUENCE [LARGE SCALE GENOMIC DNA]</scope>
</reference>
<gene>
    <name evidence="1" type="ORF">Pint_12264</name>
</gene>
<organism evidence="1 2">
    <name type="scientific">Pistacia integerrima</name>
    <dbReference type="NCBI Taxonomy" id="434235"/>
    <lineage>
        <taxon>Eukaryota</taxon>
        <taxon>Viridiplantae</taxon>
        <taxon>Streptophyta</taxon>
        <taxon>Embryophyta</taxon>
        <taxon>Tracheophyta</taxon>
        <taxon>Spermatophyta</taxon>
        <taxon>Magnoliopsida</taxon>
        <taxon>eudicotyledons</taxon>
        <taxon>Gunneridae</taxon>
        <taxon>Pentapetalae</taxon>
        <taxon>rosids</taxon>
        <taxon>malvids</taxon>
        <taxon>Sapindales</taxon>
        <taxon>Anacardiaceae</taxon>
        <taxon>Pistacia</taxon>
    </lineage>
</organism>
<name>A0ACC0XIJ7_9ROSI</name>
<dbReference type="EMBL" id="CM047747">
    <property type="protein sequence ID" value="KAJ0016966.1"/>
    <property type="molecule type" value="Genomic_DNA"/>
</dbReference>
<dbReference type="Proteomes" id="UP001163603">
    <property type="component" value="Chromosome 12"/>
</dbReference>
<keyword evidence="2" id="KW-1185">Reference proteome</keyword>
<protein>
    <submittedName>
        <fullName evidence="1">Uncharacterized protein</fullName>
    </submittedName>
</protein>
<comment type="caution">
    <text evidence="1">The sequence shown here is derived from an EMBL/GenBank/DDBJ whole genome shotgun (WGS) entry which is preliminary data.</text>
</comment>
<sequence length="147" mass="15896">MMMNNLPSSRSGKGLSIQTCFPEIKSVVNSTKSSGEDDTGELVNVMTPDGMALQNKAGNIVASGISKNKKLPPTRGSEGATPLCMAILLGHREMVQYLYSITKDTDLKDEDRIELLVAVINTGLYSNLLFSFSISFSSFVKVDSLLN</sequence>
<accession>A0ACC0XIJ7</accession>
<evidence type="ECO:0000313" key="2">
    <source>
        <dbReference type="Proteomes" id="UP001163603"/>
    </source>
</evidence>
<proteinExistence type="predicted"/>
<evidence type="ECO:0000313" key="1">
    <source>
        <dbReference type="EMBL" id="KAJ0016966.1"/>
    </source>
</evidence>